<evidence type="ECO:0000256" key="1">
    <source>
        <dbReference type="ARBA" id="ARBA00004141"/>
    </source>
</evidence>
<name>A0A090XUH0_PAEMA</name>
<dbReference type="InterPro" id="IPR000568">
    <property type="entry name" value="ATP_synth_F0_asu"/>
</dbReference>
<organism evidence="13 14">
    <name type="scientific">Paenibacillus macerans</name>
    <name type="common">Bacillus macerans</name>
    <dbReference type="NCBI Taxonomy" id="44252"/>
    <lineage>
        <taxon>Bacteria</taxon>
        <taxon>Bacillati</taxon>
        <taxon>Bacillota</taxon>
        <taxon>Bacilli</taxon>
        <taxon>Bacillales</taxon>
        <taxon>Paenibacillaceae</taxon>
        <taxon>Paenibacillus</taxon>
    </lineage>
</organism>
<dbReference type="PATRIC" id="fig|44252.3.peg.6640"/>
<keyword evidence="11" id="KW-1003">Cell membrane</keyword>
<dbReference type="EMBL" id="JMQA01000063">
    <property type="protein sequence ID" value="KFM83775.1"/>
    <property type="molecule type" value="Genomic_DNA"/>
</dbReference>
<comment type="function">
    <text evidence="11 12">Key component of the proton channel; it plays a direct role in the translocation of protons across the membrane.</text>
</comment>
<dbReference type="OrthoDB" id="9789241at2"/>
<evidence type="ECO:0000256" key="3">
    <source>
        <dbReference type="ARBA" id="ARBA00022448"/>
    </source>
</evidence>
<dbReference type="RefSeq" id="WP_036619225.1">
    <property type="nucleotide sequence ID" value="NZ_JAKOBR010000050.1"/>
</dbReference>
<evidence type="ECO:0000313" key="13">
    <source>
        <dbReference type="EMBL" id="KFM83775.1"/>
    </source>
</evidence>
<keyword evidence="3 11" id="KW-0813">Transport</keyword>
<accession>A0A090XUH0</accession>
<dbReference type="SUPFAM" id="SSF81336">
    <property type="entry name" value="F1F0 ATP synthase subunit A"/>
    <property type="match status" value="1"/>
</dbReference>
<dbReference type="InterPro" id="IPR045082">
    <property type="entry name" value="ATP_syn_F0_a_bact/chloroplast"/>
</dbReference>
<dbReference type="CDD" id="cd00310">
    <property type="entry name" value="ATP-synt_Fo_a_6"/>
    <property type="match status" value="1"/>
</dbReference>
<reference evidence="13 14" key="1">
    <citation type="submission" date="2014-04" db="EMBL/GenBank/DDBJ databases">
        <authorList>
            <person name="Bishop-Lilly K.A."/>
            <person name="Broomall S.M."/>
            <person name="Chain P.S."/>
            <person name="Chertkov O."/>
            <person name="Coyne S.R."/>
            <person name="Daligault H.E."/>
            <person name="Davenport K.W."/>
            <person name="Erkkila T."/>
            <person name="Frey K.G."/>
            <person name="Gibbons H.S."/>
            <person name="Gu W."/>
            <person name="Jaissle J."/>
            <person name="Johnson S.L."/>
            <person name="Koroleva G.I."/>
            <person name="Ladner J.T."/>
            <person name="Lo C.-C."/>
            <person name="Minogue T.D."/>
            <person name="Munk C."/>
            <person name="Palacios G.F."/>
            <person name="Redden C.L."/>
            <person name="Rosenzweig C.N."/>
            <person name="Scholz M.B."/>
            <person name="Teshima H."/>
            <person name="Xu Y."/>
        </authorList>
    </citation>
    <scope>NUCLEOTIDE SEQUENCE [LARGE SCALE GENOMIC DNA]</scope>
    <source>
        <strain evidence="13 14">8244</strain>
    </source>
</reference>
<comment type="similarity">
    <text evidence="2 11 12">Belongs to the ATPase A chain family.</text>
</comment>
<dbReference type="STRING" id="44252.DJ90_5408"/>
<keyword evidence="10 11" id="KW-0066">ATP synthesis</keyword>
<dbReference type="PANTHER" id="PTHR42823">
    <property type="entry name" value="ATP SYNTHASE SUBUNIT A, CHLOROPLASTIC"/>
    <property type="match status" value="1"/>
</dbReference>
<dbReference type="GO" id="GO:0016787">
    <property type="term" value="F:hydrolase activity"/>
    <property type="evidence" value="ECO:0007669"/>
    <property type="project" value="UniProtKB-KW"/>
</dbReference>
<dbReference type="PANTHER" id="PTHR42823:SF3">
    <property type="entry name" value="ATP SYNTHASE SUBUNIT A, CHLOROPLASTIC"/>
    <property type="match status" value="1"/>
</dbReference>
<dbReference type="InterPro" id="IPR035908">
    <property type="entry name" value="F0_ATP_A_sf"/>
</dbReference>
<dbReference type="Proteomes" id="UP000029278">
    <property type="component" value="Unassembled WGS sequence"/>
</dbReference>
<evidence type="ECO:0000256" key="8">
    <source>
        <dbReference type="ARBA" id="ARBA00023065"/>
    </source>
</evidence>
<evidence type="ECO:0000313" key="14">
    <source>
        <dbReference type="Proteomes" id="UP000029278"/>
    </source>
</evidence>
<dbReference type="NCBIfam" id="TIGR01131">
    <property type="entry name" value="ATP_synt_6_or_A"/>
    <property type="match status" value="1"/>
</dbReference>
<dbReference type="GO" id="GO:0046933">
    <property type="term" value="F:proton-transporting ATP synthase activity, rotational mechanism"/>
    <property type="evidence" value="ECO:0007669"/>
    <property type="project" value="UniProtKB-UniRule"/>
</dbReference>
<evidence type="ECO:0000256" key="2">
    <source>
        <dbReference type="ARBA" id="ARBA00006810"/>
    </source>
</evidence>
<dbReference type="Pfam" id="PF00119">
    <property type="entry name" value="ATP-synt_A"/>
    <property type="match status" value="1"/>
</dbReference>
<dbReference type="PROSITE" id="PS00449">
    <property type="entry name" value="ATPASE_A"/>
    <property type="match status" value="1"/>
</dbReference>
<evidence type="ECO:0000256" key="9">
    <source>
        <dbReference type="ARBA" id="ARBA00023136"/>
    </source>
</evidence>
<protein>
    <recommendedName>
        <fullName evidence="11 12">ATP synthase subunit a</fullName>
    </recommendedName>
    <alternativeName>
        <fullName evidence="11">ATP synthase F0 sector subunit a</fullName>
    </alternativeName>
    <alternativeName>
        <fullName evidence="11">F-ATPase subunit 6</fullName>
    </alternativeName>
</protein>
<dbReference type="Gene3D" id="1.20.120.220">
    <property type="entry name" value="ATP synthase, F0 complex, subunit A"/>
    <property type="match status" value="1"/>
</dbReference>
<dbReference type="HOGENOM" id="CLU_041018_2_3_9"/>
<evidence type="ECO:0000256" key="7">
    <source>
        <dbReference type="ARBA" id="ARBA00022989"/>
    </source>
</evidence>
<feature type="transmembrane region" description="Helical" evidence="11">
    <location>
        <begin position="237"/>
        <end position="262"/>
    </location>
</feature>
<feature type="transmembrane region" description="Helical" evidence="11">
    <location>
        <begin position="75"/>
        <end position="98"/>
    </location>
</feature>
<dbReference type="GO" id="GO:0005886">
    <property type="term" value="C:plasma membrane"/>
    <property type="evidence" value="ECO:0007669"/>
    <property type="project" value="UniProtKB-SubCell"/>
</dbReference>
<dbReference type="HAMAP" id="MF_01393">
    <property type="entry name" value="ATP_synth_a_bact"/>
    <property type="match status" value="1"/>
</dbReference>
<feature type="transmembrane region" description="Helical" evidence="11">
    <location>
        <begin position="148"/>
        <end position="167"/>
    </location>
</feature>
<keyword evidence="4 11" id="KW-0138">CF(0)</keyword>
<keyword evidence="14" id="KW-1185">Reference proteome</keyword>
<dbReference type="AlphaFoldDB" id="A0A090XUH0"/>
<evidence type="ECO:0000256" key="4">
    <source>
        <dbReference type="ARBA" id="ARBA00022547"/>
    </source>
</evidence>
<keyword evidence="13" id="KW-0378">Hydrolase</keyword>
<keyword evidence="8 11" id="KW-0406">Ion transport</keyword>
<dbReference type="GeneID" id="77011065"/>
<sequence length="273" mass="30503">MHEAPIIELGGLRFDLSIILMLVVTCTIVFVLAKLATRNLSVENPGKLQIFLEWAVEFVQNMISSTMDWKKGKPFLSLAMTMIMFIFVANMLGLPLGIATEYTDPAKATIFGHEITSVVKVLEEEHAKHPDEEAHAEVAWWKSPTADVSVTMGLALLVFLISHGLGLTRNTKNYLKHYIQPYPFFLPINIIEQLSKLLTHGVRLFANIFAGEVLISTIMTLAKASVIGMIASVPLLMIWQGFSIFVGAIQAFVFVILMMVYISQNLESHEEEH</sequence>
<evidence type="ECO:0000256" key="5">
    <source>
        <dbReference type="ARBA" id="ARBA00022692"/>
    </source>
</evidence>
<proteinExistence type="inferred from homology"/>
<keyword evidence="5 11" id="KW-0812">Transmembrane</keyword>
<dbReference type="GO" id="GO:0042777">
    <property type="term" value="P:proton motive force-driven plasma membrane ATP synthesis"/>
    <property type="evidence" value="ECO:0007669"/>
    <property type="project" value="TreeGrafter"/>
</dbReference>
<comment type="subcellular location">
    <subcellularLocation>
        <location evidence="11 12">Cell membrane</location>
        <topology evidence="11 12">Multi-pass membrane protein</topology>
    </subcellularLocation>
    <subcellularLocation>
        <location evidence="1">Membrane</location>
        <topology evidence="1">Multi-pass membrane protein</topology>
    </subcellularLocation>
</comment>
<feature type="transmembrane region" description="Helical" evidence="11">
    <location>
        <begin position="204"/>
        <end position="231"/>
    </location>
</feature>
<dbReference type="GO" id="GO:0045259">
    <property type="term" value="C:proton-transporting ATP synthase complex"/>
    <property type="evidence" value="ECO:0007669"/>
    <property type="project" value="UniProtKB-KW"/>
</dbReference>
<evidence type="ECO:0000256" key="12">
    <source>
        <dbReference type="RuleBase" id="RU000483"/>
    </source>
</evidence>
<evidence type="ECO:0000256" key="10">
    <source>
        <dbReference type="ARBA" id="ARBA00023310"/>
    </source>
</evidence>
<keyword evidence="6 11" id="KW-0375">Hydrogen ion transport</keyword>
<evidence type="ECO:0000256" key="11">
    <source>
        <dbReference type="HAMAP-Rule" id="MF_01393"/>
    </source>
</evidence>
<dbReference type="InterPro" id="IPR023011">
    <property type="entry name" value="ATP_synth_F0_asu_AS"/>
</dbReference>
<gene>
    <name evidence="11 13" type="primary">atpB</name>
    <name evidence="13" type="ORF">DJ90_5408</name>
</gene>
<evidence type="ECO:0000256" key="6">
    <source>
        <dbReference type="ARBA" id="ARBA00022781"/>
    </source>
</evidence>
<comment type="caution">
    <text evidence="13">The sequence shown here is derived from an EMBL/GenBank/DDBJ whole genome shotgun (WGS) entry which is preliminary data.</text>
</comment>
<keyword evidence="7 11" id="KW-1133">Transmembrane helix</keyword>
<feature type="transmembrane region" description="Helical" evidence="11">
    <location>
        <begin position="12"/>
        <end position="33"/>
    </location>
</feature>
<keyword evidence="9 11" id="KW-0472">Membrane</keyword>